<dbReference type="GO" id="GO:0004252">
    <property type="term" value="F:serine-type endopeptidase activity"/>
    <property type="evidence" value="ECO:0007669"/>
    <property type="project" value="InterPro"/>
</dbReference>
<evidence type="ECO:0000256" key="5">
    <source>
        <dbReference type="PROSITE-ProRule" id="PRU01240"/>
    </source>
</evidence>
<name>A0A285KEV7_9ACTN</name>
<organism evidence="8 9">
    <name type="scientific">Paractinoplanes atraurantiacus</name>
    <dbReference type="NCBI Taxonomy" id="1036182"/>
    <lineage>
        <taxon>Bacteria</taxon>
        <taxon>Bacillati</taxon>
        <taxon>Actinomycetota</taxon>
        <taxon>Actinomycetes</taxon>
        <taxon>Micromonosporales</taxon>
        <taxon>Micromonosporaceae</taxon>
        <taxon>Paractinoplanes</taxon>
    </lineage>
</organism>
<evidence type="ECO:0000313" key="8">
    <source>
        <dbReference type="EMBL" id="SNY69811.1"/>
    </source>
</evidence>
<evidence type="ECO:0000256" key="2">
    <source>
        <dbReference type="ARBA" id="ARBA00022670"/>
    </source>
</evidence>
<sequence>MIAEAESDAYRRVAPETAWPLSRGAGVLVGIVDSGVSAAATGLAGAVAPGRDVVAGGRADTDCLGRGTALAAVIAARPQPANLLSGVAPAARILPVRVNAAKGGIPPGKLAAGIRAAVDAGSRVVLVAVGAAPDPALAAAVAHAEARDVLVVAAVGNEKPGADGTPGPPWYPAAYPLVLAVGGVDAKGQATELVTGRAGLDLVAPGKDVHTVGTTGPGNYVIGGAPAAAAYVAGAAALVRSYRPGLKAAQVRRWLVDTAAPAGSAGRRLDVYAAVSAVAPAAPRTRGAAGVKPFALPAEKGHDPASRIAIGVVGLAVMLTIGLMFVVAVVRRRGHDAADAGSR</sequence>
<evidence type="ECO:0000313" key="9">
    <source>
        <dbReference type="Proteomes" id="UP000219612"/>
    </source>
</evidence>
<evidence type="ECO:0000256" key="3">
    <source>
        <dbReference type="ARBA" id="ARBA00022801"/>
    </source>
</evidence>
<dbReference type="PROSITE" id="PS51892">
    <property type="entry name" value="SUBTILASE"/>
    <property type="match status" value="1"/>
</dbReference>
<dbReference type="EMBL" id="OBDY01000036">
    <property type="protein sequence ID" value="SNY69811.1"/>
    <property type="molecule type" value="Genomic_DNA"/>
</dbReference>
<dbReference type="InterPro" id="IPR036852">
    <property type="entry name" value="Peptidase_S8/S53_dom_sf"/>
</dbReference>
<comment type="similarity">
    <text evidence="1 5">Belongs to the peptidase S8 family.</text>
</comment>
<accession>A0A285KEV7</accession>
<protein>
    <submittedName>
        <fullName evidence="8">Subtilase family protein</fullName>
    </submittedName>
</protein>
<keyword evidence="6" id="KW-0812">Transmembrane</keyword>
<keyword evidence="3" id="KW-0378">Hydrolase</keyword>
<keyword evidence="6" id="KW-0472">Membrane</keyword>
<dbReference type="AlphaFoldDB" id="A0A285KEV7"/>
<dbReference type="InterPro" id="IPR050131">
    <property type="entry name" value="Peptidase_S8_subtilisin-like"/>
</dbReference>
<evidence type="ECO:0000256" key="4">
    <source>
        <dbReference type="ARBA" id="ARBA00022825"/>
    </source>
</evidence>
<feature type="domain" description="Peptidase S8/S53" evidence="7">
    <location>
        <begin position="24"/>
        <end position="262"/>
    </location>
</feature>
<reference evidence="9" key="1">
    <citation type="submission" date="2017-09" db="EMBL/GenBank/DDBJ databases">
        <authorList>
            <person name="Varghese N."/>
            <person name="Submissions S."/>
        </authorList>
    </citation>
    <scope>NUCLEOTIDE SEQUENCE [LARGE SCALE GENOMIC DNA]</scope>
    <source>
        <strain evidence="9">CGMCC 4.6857</strain>
    </source>
</reference>
<evidence type="ECO:0000256" key="1">
    <source>
        <dbReference type="ARBA" id="ARBA00011073"/>
    </source>
</evidence>
<keyword evidence="6" id="KW-1133">Transmembrane helix</keyword>
<gene>
    <name evidence="8" type="ORF">SAMN05421748_13616</name>
</gene>
<dbReference type="PANTHER" id="PTHR43806:SF11">
    <property type="entry name" value="CEREVISIN-RELATED"/>
    <property type="match status" value="1"/>
</dbReference>
<dbReference type="RefSeq" id="WP_179855624.1">
    <property type="nucleotide sequence ID" value="NZ_OBDY01000036.1"/>
</dbReference>
<dbReference type="Gene3D" id="3.40.50.200">
    <property type="entry name" value="Peptidase S8/S53 domain"/>
    <property type="match status" value="1"/>
</dbReference>
<proteinExistence type="inferred from homology"/>
<dbReference type="InterPro" id="IPR000209">
    <property type="entry name" value="Peptidase_S8/S53_dom"/>
</dbReference>
<comment type="caution">
    <text evidence="5">Lacks conserved residue(s) required for the propagation of feature annotation.</text>
</comment>
<dbReference type="InterPro" id="IPR015500">
    <property type="entry name" value="Peptidase_S8_subtilisin-rel"/>
</dbReference>
<evidence type="ECO:0000256" key="6">
    <source>
        <dbReference type="SAM" id="Phobius"/>
    </source>
</evidence>
<keyword evidence="9" id="KW-1185">Reference proteome</keyword>
<evidence type="ECO:0000259" key="7">
    <source>
        <dbReference type="Pfam" id="PF00082"/>
    </source>
</evidence>
<dbReference type="PRINTS" id="PR00723">
    <property type="entry name" value="SUBTILISIN"/>
</dbReference>
<keyword evidence="2" id="KW-0645">Protease</keyword>
<dbReference type="SUPFAM" id="SSF52743">
    <property type="entry name" value="Subtilisin-like"/>
    <property type="match status" value="1"/>
</dbReference>
<feature type="transmembrane region" description="Helical" evidence="6">
    <location>
        <begin position="308"/>
        <end position="330"/>
    </location>
</feature>
<keyword evidence="4" id="KW-0720">Serine protease</keyword>
<dbReference type="PANTHER" id="PTHR43806">
    <property type="entry name" value="PEPTIDASE S8"/>
    <property type="match status" value="1"/>
</dbReference>
<dbReference type="Proteomes" id="UP000219612">
    <property type="component" value="Unassembled WGS sequence"/>
</dbReference>
<dbReference type="Pfam" id="PF00082">
    <property type="entry name" value="Peptidase_S8"/>
    <property type="match status" value="1"/>
</dbReference>
<dbReference type="GO" id="GO:0006508">
    <property type="term" value="P:proteolysis"/>
    <property type="evidence" value="ECO:0007669"/>
    <property type="project" value="UniProtKB-KW"/>
</dbReference>